<dbReference type="SUPFAM" id="SSF52058">
    <property type="entry name" value="L domain-like"/>
    <property type="match status" value="1"/>
</dbReference>
<dbReference type="Pfam" id="PF13855">
    <property type="entry name" value="LRR_8"/>
    <property type="match status" value="1"/>
</dbReference>
<evidence type="ECO:0000256" key="2">
    <source>
        <dbReference type="SAM" id="Phobius"/>
    </source>
</evidence>
<reference evidence="4 5" key="1">
    <citation type="submission" date="2023-03" db="EMBL/GenBank/DDBJ databases">
        <title>Genome insight into feeding habits of ladybird beetles.</title>
        <authorList>
            <person name="Li H.-S."/>
            <person name="Huang Y.-H."/>
            <person name="Pang H."/>
        </authorList>
    </citation>
    <scope>NUCLEOTIDE SEQUENCE [LARGE SCALE GENOMIC DNA]</scope>
    <source>
        <strain evidence="4">SYSU_2023b</strain>
        <tissue evidence="4">Whole body</tissue>
    </source>
</reference>
<evidence type="ECO:0000256" key="1">
    <source>
        <dbReference type="ARBA" id="ARBA00022729"/>
    </source>
</evidence>
<keyword evidence="2" id="KW-0812">Transmembrane</keyword>
<dbReference type="PANTHER" id="PTHR24373:SF393">
    <property type="entry name" value="PROTEIN SLIT-LIKE PROTEIN"/>
    <property type="match status" value="1"/>
</dbReference>
<comment type="caution">
    <text evidence="4">The sequence shown here is derived from an EMBL/GenBank/DDBJ whole genome shotgun (WGS) entry which is preliminary data.</text>
</comment>
<sequence length="326" mass="37699">MNVNFCLTLTIFVVLIESFTDGTCNNEIKCHISKVRSMKGADCYDRDFREFPQCIRSDIEIIDLTKNRIKQLRRSDLERYKYLKMLYLQDNFLIKIENTTFNDKTDLTTLDLANNGMSKIPQNIFHLPSLQSLYLSQNTNTNIVETMERAAPITSPLTQCDISFCEIDRLPEIGILPTLVKYNISGNNLNELNVRQFSGLCGLKYLITLNVTITLEDPCQCWNTNRWLKGKNVEFKPFECELKENLCKEVPFNKTDLVAYEKCSILLREITAKSMLKKILIPVLVGLIIICIGIGYYCRRRKKLNKKALYHKKALYEDSAPMAEEI</sequence>
<keyword evidence="2" id="KW-0472">Membrane</keyword>
<dbReference type="Proteomes" id="UP001431783">
    <property type="component" value="Unassembled WGS sequence"/>
</dbReference>
<keyword evidence="5" id="KW-1185">Reference proteome</keyword>
<gene>
    <name evidence="4" type="ORF">WA026_014073</name>
</gene>
<evidence type="ECO:0000256" key="3">
    <source>
        <dbReference type="SAM" id="SignalP"/>
    </source>
</evidence>
<dbReference type="Gene3D" id="3.80.10.10">
    <property type="entry name" value="Ribonuclease Inhibitor"/>
    <property type="match status" value="1"/>
</dbReference>
<feature type="transmembrane region" description="Helical" evidence="2">
    <location>
        <begin position="279"/>
        <end position="298"/>
    </location>
</feature>
<proteinExistence type="predicted"/>
<organism evidence="4 5">
    <name type="scientific">Henosepilachna vigintioctopunctata</name>
    <dbReference type="NCBI Taxonomy" id="420089"/>
    <lineage>
        <taxon>Eukaryota</taxon>
        <taxon>Metazoa</taxon>
        <taxon>Ecdysozoa</taxon>
        <taxon>Arthropoda</taxon>
        <taxon>Hexapoda</taxon>
        <taxon>Insecta</taxon>
        <taxon>Pterygota</taxon>
        <taxon>Neoptera</taxon>
        <taxon>Endopterygota</taxon>
        <taxon>Coleoptera</taxon>
        <taxon>Polyphaga</taxon>
        <taxon>Cucujiformia</taxon>
        <taxon>Coccinelloidea</taxon>
        <taxon>Coccinellidae</taxon>
        <taxon>Epilachninae</taxon>
        <taxon>Epilachnini</taxon>
        <taxon>Henosepilachna</taxon>
    </lineage>
</organism>
<dbReference type="InterPro" id="IPR050328">
    <property type="entry name" value="Dev_Immune_Receptor"/>
</dbReference>
<dbReference type="PROSITE" id="PS51450">
    <property type="entry name" value="LRR"/>
    <property type="match status" value="1"/>
</dbReference>
<name>A0AAW1U1D7_9CUCU</name>
<protein>
    <submittedName>
        <fullName evidence="4">Uncharacterized protein</fullName>
    </submittedName>
</protein>
<dbReference type="PANTHER" id="PTHR24373">
    <property type="entry name" value="SLIT RELATED LEUCINE-RICH REPEAT NEURONAL PROTEIN"/>
    <property type="match status" value="1"/>
</dbReference>
<evidence type="ECO:0000313" key="5">
    <source>
        <dbReference type="Proteomes" id="UP001431783"/>
    </source>
</evidence>
<dbReference type="AlphaFoldDB" id="A0AAW1U1D7"/>
<feature type="signal peptide" evidence="3">
    <location>
        <begin position="1"/>
        <end position="18"/>
    </location>
</feature>
<keyword evidence="2" id="KW-1133">Transmembrane helix</keyword>
<dbReference type="InterPro" id="IPR001611">
    <property type="entry name" value="Leu-rich_rpt"/>
</dbReference>
<keyword evidence="1 3" id="KW-0732">Signal</keyword>
<feature type="chain" id="PRO_5043564950" evidence="3">
    <location>
        <begin position="19"/>
        <end position="326"/>
    </location>
</feature>
<evidence type="ECO:0000313" key="4">
    <source>
        <dbReference type="EMBL" id="KAK9876694.1"/>
    </source>
</evidence>
<accession>A0AAW1U1D7</accession>
<dbReference type="InterPro" id="IPR032675">
    <property type="entry name" value="LRR_dom_sf"/>
</dbReference>
<dbReference type="EMBL" id="JARQZJ010000037">
    <property type="protein sequence ID" value="KAK9876694.1"/>
    <property type="molecule type" value="Genomic_DNA"/>
</dbReference>